<reference evidence="2" key="2">
    <citation type="journal article" date="2015" name="Data Brief">
        <title>Shoot transcriptome of the giant reed, Arundo donax.</title>
        <authorList>
            <person name="Barrero R.A."/>
            <person name="Guerrero F.D."/>
            <person name="Moolhuijzen P."/>
            <person name="Goolsby J.A."/>
            <person name="Tidwell J."/>
            <person name="Bellgard S.E."/>
            <person name="Bellgard M.I."/>
        </authorList>
    </citation>
    <scope>NUCLEOTIDE SEQUENCE</scope>
    <source>
        <tissue evidence="2">Shoot tissue taken approximately 20 cm above the soil surface</tissue>
    </source>
</reference>
<evidence type="ECO:0000256" key="1">
    <source>
        <dbReference type="SAM" id="MobiDB-lite"/>
    </source>
</evidence>
<protein>
    <submittedName>
        <fullName evidence="2">Uncharacterized protein</fullName>
    </submittedName>
</protein>
<reference evidence="2" key="1">
    <citation type="submission" date="2014-09" db="EMBL/GenBank/DDBJ databases">
        <authorList>
            <person name="Magalhaes I.L.F."/>
            <person name="Oliveira U."/>
            <person name="Santos F.R."/>
            <person name="Vidigal T.H.D.A."/>
            <person name="Brescovit A.D."/>
            <person name="Santos A.J."/>
        </authorList>
    </citation>
    <scope>NUCLEOTIDE SEQUENCE</scope>
    <source>
        <tissue evidence="2">Shoot tissue taken approximately 20 cm above the soil surface</tissue>
    </source>
</reference>
<dbReference type="EMBL" id="GBRH01241771">
    <property type="protein sequence ID" value="JAD56124.1"/>
    <property type="molecule type" value="Transcribed_RNA"/>
</dbReference>
<dbReference type="AlphaFoldDB" id="A0A0A9AWP6"/>
<proteinExistence type="predicted"/>
<evidence type="ECO:0000313" key="2">
    <source>
        <dbReference type="EMBL" id="JAD56124.1"/>
    </source>
</evidence>
<accession>A0A0A9AWP6</accession>
<feature type="region of interest" description="Disordered" evidence="1">
    <location>
        <begin position="36"/>
        <end position="55"/>
    </location>
</feature>
<organism evidence="2">
    <name type="scientific">Arundo donax</name>
    <name type="common">Giant reed</name>
    <name type="synonym">Donax arundinaceus</name>
    <dbReference type="NCBI Taxonomy" id="35708"/>
    <lineage>
        <taxon>Eukaryota</taxon>
        <taxon>Viridiplantae</taxon>
        <taxon>Streptophyta</taxon>
        <taxon>Embryophyta</taxon>
        <taxon>Tracheophyta</taxon>
        <taxon>Spermatophyta</taxon>
        <taxon>Magnoliopsida</taxon>
        <taxon>Liliopsida</taxon>
        <taxon>Poales</taxon>
        <taxon>Poaceae</taxon>
        <taxon>PACMAD clade</taxon>
        <taxon>Arundinoideae</taxon>
        <taxon>Arundineae</taxon>
        <taxon>Arundo</taxon>
    </lineage>
</organism>
<sequence length="55" mass="6338">MKWMSRKTPTCRMWYCDRLPPDPPDALRIAAALSAQQLGGRDPQSRAFFRGPEME</sequence>
<name>A0A0A9AWP6_ARUDO</name>